<evidence type="ECO:0000256" key="4">
    <source>
        <dbReference type="ARBA" id="ARBA00012653"/>
    </source>
</evidence>
<dbReference type="Gene3D" id="3.40.30.160">
    <property type="entry name" value="Collagenase ColT, N-terminal domain"/>
    <property type="match status" value="1"/>
</dbReference>
<keyword evidence="15" id="KW-0812">Transmembrane</keyword>
<dbReference type="Gene3D" id="1.10.390.20">
    <property type="match status" value="1"/>
</dbReference>
<feature type="transmembrane region" description="Helical" evidence="15">
    <location>
        <begin position="75"/>
        <end position="95"/>
    </location>
</feature>
<evidence type="ECO:0000256" key="11">
    <source>
        <dbReference type="ARBA" id="ARBA00023049"/>
    </source>
</evidence>
<evidence type="ECO:0000256" key="2">
    <source>
        <dbReference type="ARBA" id="ARBA00001947"/>
    </source>
</evidence>
<evidence type="ECO:0000256" key="7">
    <source>
        <dbReference type="ARBA" id="ARBA00022723"/>
    </source>
</evidence>
<feature type="domain" description="Peptidase M9 collagenase N-terminal" evidence="17">
    <location>
        <begin position="148"/>
        <end position="300"/>
    </location>
</feature>
<protein>
    <recommendedName>
        <fullName evidence="4">microbial collagenase</fullName>
        <ecNumber evidence="4">3.4.24.3</ecNumber>
    </recommendedName>
</protein>
<comment type="catalytic activity">
    <reaction evidence="1">
        <text>Digestion of native collagen in the triple helical region at Xaa-|-Gly bonds. With synthetic peptides, a preference is shown for Gly at P3 and P1', Pro and Ala at P2 and P2', and hydroxyproline, Ala or Arg at P3'.</text>
        <dbReference type="EC" id="3.4.24.3"/>
    </reaction>
</comment>
<dbReference type="GO" id="GO:0004222">
    <property type="term" value="F:metalloendopeptidase activity"/>
    <property type="evidence" value="ECO:0007669"/>
    <property type="project" value="UniProtKB-EC"/>
</dbReference>
<keyword evidence="19" id="KW-1185">Reference proteome</keyword>
<dbReference type="InterPro" id="IPR002169">
    <property type="entry name" value="Peptidase_M9A/M9B"/>
</dbReference>
<proteinExistence type="predicted"/>
<feature type="region of interest" description="Disordered" evidence="14">
    <location>
        <begin position="686"/>
        <end position="721"/>
    </location>
</feature>
<evidence type="ECO:0000256" key="13">
    <source>
        <dbReference type="PIRSR" id="PIRSR602169-1"/>
    </source>
</evidence>
<evidence type="ECO:0000256" key="10">
    <source>
        <dbReference type="ARBA" id="ARBA00022833"/>
    </source>
</evidence>
<evidence type="ECO:0000256" key="14">
    <source>
        <dbReference type="SAM" id="MobiDB-lite"/>
    </source>
</evidence>
<dbReference type="PANTHER" id="PTHR13062">
    <property type="entry name" value="COLLAGENASE"/>
    <property type="match status" value="1"/>
</dbReference>
<evidence type="ECO:0000313" key="18">
    <source>
        <dbReference type="EMBL" id="MBB5020292.1"/>
    </source>
</evidence>
<feature type="domain" description="Peptidase C-terminal archaeal/bacterial" evidence="16">
    <location>
        <begin position="744"/>
        <end position="799"/>
    </location>
</feature>
<dbReference type="GO" id="GO:0006508">
    <property type="term" value="P:proteolysis"/>
    <property type="evidence" value="ECO:0007669"/>
    <property type="project" value="UniProtKB-KW"/>
</dbReference>
<evidence type="ECO:0000256" key="6">
    <source>
        <dbReference type="ARBA" id="ARBA00022670"/>
    </source>
</evidence>
<evidence type="ECO:0000313" key="19">
    <source>
        <dbReference type="Proteomes" id="UP000575898"/>
    </source>
</evidence>
<comment type="cofactor">
    <cofactor evidence="2">
        <name>Zn(2+)</name>
        <dbReference type="ChEBI" id="CHEBI:29105"/>
    </cofactor>
</comment>
<gene>
    <name evidence="18" type="ORF">HNQ59_003611</name>
</gene>
<feature type="transmembrane region" description="Helical" evidence="15">
    <location>
        <begin position="12"/>
        <end position="32"/>
    </location>
</feature>
<dbReference type="Pfam" id="PF04151">
    <property type="entry name" value="PPC"/>
    <property type="match status" value="1"/>
</dbReference>
<dbReference type="Proteomes" id="UP000575898">
    <property type="component" value="Unassembled WGS sequence"/>
</dbReference>
<organism evidence="18 19">
    <name type="scientific">Chitinivorax tropicus</name>
    <dbReference type="NCBI Taxonomy" id="714531"/>
    <lineage>
        <taxon>Bacteria</taxon>
        <taxon>Pseudomonadati</taxon>
        <taxon>Pseudomonadota</taxon>
        <taxon>Betaproteobacteria</taxon>
        <taxon>Chitinivorax</taxon>
    </lineage>
</organism>
<keyword evidence="12" id="KW-0865">Zymogen</keyword>
<sequence>MRILQYAIYLRGAYSYTVMVTLGRLFNCALQYSMQGAFFARCIELTLLICGFHYYQSKKSKNTKVRRPYMLTPPLSRSVLWALVSSLCIGTTVYADAGVSRKDLSADTDVPEHIRYSIPNLSRQQIALPKQSLRKSAMALNANDSCLDYAKMAEQRGVALANYVADLKDVECTYGLFSAQNTIRSKLYTKENYEAVATRLSQEAARYNATTRAAANLILFLRAGLLAADSHKELAPPANFNSQIRPAIDSLLSSQFLLAQNAAAPTTASEVLYLITNLHQYEPYLPRIRQLIASLTNSPNNVNAADQMSHVEAERAFSAILTVYYFAHGHEDAKALFLQDDSYFTALRDFLEKNPRLLDSPNLTFLLKDTAGELFRFMQYPSLRPRVSPIIRDFVRKYQITGKDRILWAPAVRAVRVYDKDNCSFYGTCDYKQKISTAVLVNNYTCSPTIRIRAEEMTQQQMQSTCQTLSTKESYFHEMFPTKRTPVAGDNNNQLEVVVFDNKLNYTLYADLIFDIDVNNGGIYIEGDPSKSESRFFAYEESWDPAKLNIRNLEHEYTHYLDARFNMKGGFQDYKSVTPTAWWMEGVAEYIAKKNDNQPAIDSAKTNKFRLSEIFENSYDMPVWDENRVYDWGYMAVRFMNERHRSDLDSMLSKFRTGDYAGYKKDKEQIGTSYDAEFVSWAQTVSTTGEPPLPRSTPTPPPTPTPTPAPTPTPNLPDCGDRRVLEKGCIVRNLSGDQRQPIYLSIWVPTGAKNLRIQTSGGSGNIDAYLATGYYPDANRFQYKSMQPGNSESFNIPSPVGFAWYSMTLTTSQPISGINAWMTFDN</sequence>
<dbReference type="GO" id="GO:0005576">
    <property type="term" value="C:extracellular region"/>
    <property type="evidence" value="ECO:0007669"/>
    <property type="project" value="UniProtKB-SubCell"/>
</dbReference>
<keyword evidence="11" id="KW-0482">Metalloprotease</keyword>
<keyword evidence="8" id="KW-0732">Signal</keyword>
<reference evidence="18 19" key="1">
    <citation type="submission" date="2020-08" db="EMBL/GenBank/DDBJ databases">
        <title>Genomic Encyclopedia of Type Strains, Phase IV (KMG-IV): sequencing the most valuable type-strain genomes for metagenomic binning, comparative biology and taxonomic classification.</title>
        <authorList>
            <person name="Goeker M."/>
        </authorList>
    </citation>
    <scope>NUCLEOTIDE SEQUENCE [LARGE SCALE GENOMIC DNA]</scope>
    <source>
        <strain evidence="18 19">DSM 27165</strain>
    </source>
</reference>
<keyword evidence="15" id="KW-1133">Transmembrane helix</keyword>
<keyword evidence="7" id="KW-0479">Metal-binding</keyword>
<accession>A0A840MU22</accession>
<dbReference type="AlphaFoldDB" id="A0A840MU22"/>
<dbReference type="EMBL" id="JACHHY010000030">
    <property type="protein sequence ID" value="MBB5020292.1"/>
    <property type="molecule type" value="Genomic_DNA"/>
</dbReference>
<dbReference type="PANTHER" id="PTHR13062:SF9">
    <property type="entry name" value="MICROBIAL COLLAGENASE"/>
    <property type="match status" value="1"/>
</dbReference>
<keyword evidence="15" id="KW-0472">Membrane</keyword>
<feature type="active site" evidence="13">
    <location>
        <position position="556"/>
    </location>
</feature>
<keyword evidence="5" id="KW-0964">Secreted</keyword>
<dbReference type="Gene3D" id="2.60.120.380">
    <property type="match status" value="1"/>
</dbReference>
<dbReference type="InterPro" id="IPR007280">
    <property type="entry name" value="Peptidase_C_arc/bac"/>
</dbReference>
<evidence type="ECO:0000256" key="12">
    <source>
        <dbReference type="ARBA" id="ARBA00023145"/>
    </source>
</evidence>
<dbReference type="GO" id="GO:0008270">
    <property type="term" value="F:zinc ion binding"/>
    <property type="evidence" value="ECO:0007669"/>
    <property type="project" value="InterPro"/>
</dbReference>
<evidence type="ECO:0000259" key="17">
    <source>
        <dbReference type="Pfam" id="PF08453"/>
    </source>
</evidence>
<keyword evidence="10" id="KW-0862">Zinc</keyword>
<feature type="compositionally biased region" description="Pro residues" evidence="14">
    <location>
        <begin position="691"/>
        <end position="715"/>
    </location>
</feature>
<evidence type="ECO:0000256" key="1">
    <source>
        <dbReference type="ARBA" id="ARBA00000424"/>
    </source>
</evidence>
<comment type="caution">
    <text evidence="18">The sequence shown here is derived from an EMBL/GenBank/DDBJ whole genome shotgun (WGS) entry which is preliminary data.</text>
</comment>
<name>A0A840MU22_9PROT</name>
<comment type="subcellular location">
    <subcellularLocation>
        <location evidence="3">Secreted</location>
    </subcellularLocation>
</comment>
<dbReference type="PRINTS" id="PR00931">
    <property type="entry name" value="MICOLLPTASE"/>
</dbReference>
<feature type="transmembrane region" description="Helical" evidence="15">
    <location>
        <begin position="38"/>
        <end position="55"/>
    </location>
</feature>
<dbReference type="Pfam" id="PF01752">
    <property type="entry name" value="Peptidase_M9"/>
    <property type="match status" value="1"/>
</dbReference>
<evidence type="ECO:0000256" key="3">
    <source>
        <dbReference type="ARBA" id="ARBA00004613"/>
    </source>
</evidence>
<dbReference type="EC" id="3.4.24.3" evidence="4"/>
<keyword evidence="9 18" id="KW-0378">Hydrolase</keyword>
<evidence type="ECO:0000259" key="16">
    <source>
        <dbReference type="Pfam" id="PF04151"/>
    </source>
</evidence>
<dbReference type="InterPro" id="IPR013661">
    <property type="entry name" value="Peptidase_M9_N_dom"/>
</dbReference>
<evidence type="ECO:0000256" key="15">
    <source>
        <dbReference type="SAM" id="Phobius"/>
    </source>
</evidence>
<dbReference type="Pfam" id="PF08453">
    <property type="entry name" value="Peptidase_M9_N"/>
    <property type="match status" value="1"/>
</dbReference>
<evidence type="ECO:0000256" key="8">
    <source>
        <dbReference type="ARBA" id="ARBA00022729"/>
    </source>
</evidence>
<evidence type="ECO:0000256" key="5">
    <source>
        <dbReference type="ARBA" id="ARBA00022525"/>
    </source>
</evidence>
<evidence type="ECO:0000256" key="9">
    <source>
        <dbReference type="ARBA" id="ARBA00022801"/>
    </source>
</evidence>
<dbReference type="RefSeq" id="WP_184041694.1">
    <property type="nucleotide sequence ID" value="NZ_JACHHY010000030.1"/>
</dbReference>
<keyword evidence="6" id="KW-0645">Protease</keyword>